<organism evidence="1 2">
    <name type="scientific">Actinacidiphila rubida</name>
    <dbReference type="NCBI Taxonomy" id="310780"/>
    <lineage>
        <taxon>Bacteria</taxon>
        <taxon>Bacillati</taxon>
        <taxon>Actinomycetota</taxon>
        <taxon>Actinomycetes</taxon>
        <taxon>Kitasatosporales</taxon>
        <taxon>Streptomycetaceae</taxon>
        <taxon>Actinacidiphila</taxon>
    </lineage>
</organism>
<reference evidence="1 2" key="1">
    <citation type="submission" date="2016-10" db="EMBL/GenBank/DDBJ databases">
        <authorList>
            <person name="de Groot N.N."/>
        </authorList>
    </citation>
    <scope>NUCLEOTIDE SEQUENCE [LARGE SCALE GENOMIC DNA]</scope>
    <source>
        <strain evidence="1 2">CGMCC 4.2026</strain>
    </source>
</reference>
<dbReference type="RefSeq" id="WP_069464177.1">
    <property type="nucleotide sequence ID" value="NZ_FODD01000075.1"/>
</dbReference>
<name>A0A1H8UJU9_9ACTN</name>
<evidence type="ECO:0000313" key="2">
    <source>
        <dbReference type="Proteomes" id="UP000181951"/>
    </source>
</evidence>
<gene>
    <name evidence="1" type="ORF">SAMN05216267_10758</name>
</gene>
<dbReference type="Proteomes" id="UP000181951">
    <property type="component" value="Unassembled WGS sequence"/>
</dbReference>
<dbReference type="EMBL" id="FODD01000075">
    <property type="protein sequence ID" value="SEP03243.1"/>
    <property type="molecule type" value="Genomic_DNA"/>
</dbReference>
<protein>
    <submittedName>
        <fullName evidence="1">Uncharacterized protein</fullName>
    </submittedName>
</protein>
<proteinExistence type="predicted"/>
<accession>A0A1H8UJU9</accession>
<keyword evidence="2" id="KW-1185">Reference proteome</keyword>
<dbReference type="AlphaFoldDB" id="A0A1H8UJU9"/>
<dbReference type="STRING" id="310780.SAMN05216267_10758"/>
<evidence type="ECO:0000313" key="1">
    <source>
        <dbReference type="EMBL" id="SEP03243.1"/>
    </source>
</evidence>
<sequence>MTGNLRGAVAAVVAQAGGEPVDAADAAVAGEPVDLVGRSRWPQLRLAERGADHGVLARLAEGGETRRIRRTAAERLRGLRAGGPG</sequence>